<dbReference type="Proteomes" id="UP000309550">
    <property type="component" value="Unassembled WGS sequence"/>
</dbReference>
<sequence>MTQPREPRLHDPGYPRHSRLFELIRQKNQADTTVARVQGFTIRRITAEEALQLQRAAERSLQGSN</sequence>
<organism evidence="1 2">
    <name type="scientific">Sulfitobacter sabulilitoris</name>
    <dbReference type="NCBI Taxonomy" id="2562655"/>
    <lineage>
        <taxon>Bacteria</taxon>
        <taxon>Pseudomonadati</taxon>
        <taxon>Pseudomonadota</taxon>
        <taxon>Alphaproteobacteria</taxon>
        <taxon>Rhodobacterales</taxon>
        <taxon>Roseobacteraceae</taxon>
        <taxon>Sulfitobacter</taxon>
    </lineage>
</organism>
<dbReference type="RefSeq" id="WP_138660829.1">
    <property type="nucleotide sequence ID" value="NZ_VANS01000001.1"/>
</dbReference>
<proteinExistence type="predicted"/>
<comment type="caution">
    <text evidence="1">The sequence shown here is derived from an EMBL/GenBank/DDBJ whole genome shotgun (WGS) entry which is preliminary data.</text>
</comment>
<keyword evidence="2" id="KW-1185">Reference proteome</keyword>
<name>A0A5S3PJY6_9RHOB</name>
<protein>
    <submittedName>
        <fullName evidence="1">Uncharacterized protein</fullName>
    </submittedName>
</protein>
<evidence type="ECO:0000313" key="1">
    <source>
        <dbReference type="EMBL" id="TMM54657.1"/>
    </source>
</evidence>
<accession>A0A5S3PJY6</accession>
<reference evidence="1 2" key="1">
    <citation type="submission" date="2019-05" db="EMBL/GenBank/DDBJ databases">
        <title>Sulfitobacter sabulilitoris sp. nov., isolated from a marine sand.</title>
        <authorList>
            <person name="Yoon J.-H."/>
        </authorList>
    </citation>
    <scope>NUCLEOTIDE SEQUENCE [LARGE SCALE GENOMIC DNA]</scope>
    <source>
        <strain evidence="1 2">HSMS-29</strain>
    </source>
</reference>
<gene>
    <name evidence="1" type="ORF">FDT80_03455</name>
</gene>
<evidence type="ECO:0000313" key="2">
    <source>
        <dbReference type="Proteomes" id="UP000309550"/>
    </source>
</evidence>
<dbReference type="AlphaFoldDB" id="A0A5S3PJY6"/>
<dbReference type="OrthoDB" id="7727672at2"/>
<dbReference type="EMBL" id="VANS01000001">
    <property type="protein sequence ID" value="TMM54657.1"/>
    <property type="molecule type" value="Genomic_DNA"/>
</dbReference>